<dbReference type="EMBL" id="ML170172">
    <property type="protein sequence ID" value="TDL22965.1"/>
    <property type="molecule type" value="Genomic_DNA"/>
</dbReference>
<feature type="non-terminal residue" evidence="1">
    <location>
        <position position="100"/>
    </location>
</feature>
<protein>
    <submittedName>
        <fullName evidence="1">Uncharacterized protein</fullName>
    </submittedName>
</protein>
<name>A0A4Y7Q6A7_9AGAM</name>
<dbReference type="Proteomes" id="UP000294933">
    <property type="component" value="Unassembled WGS sequence"/>
</dbReference>
<evidence type="ECO:0000313" key="2">
    <source>
        <dbReference type="Proteomes" id="UP000294933"/>
    </source>
</evidence>
<proteinExistence type="predicted"/>
<keyword evidence="2" id="KW-1185">Reference proteome</keyword>
<organism evidence="1 2">
    <name type="scientific">Rickenella mellea</name>
    <dbReference type="NCBI Taxonomy" id="50990"/>
    <lineage>
        <taxon>Eukaryota</taxon>
        <taxon>Fungi</taxon>
        <taxon>Dikarya</taxon>
        <taxon>Basidiomycota</taxon>
        <taxon>Agaricomycotina</taxon>
        <taxon>Agaricomycetes</taxon>
        <taxon>Hymenochaetales</taxon>
        <taxon>Rickenellaceae</taxon>
        <taxon>Rickenella</taxon>
    </lineage>
</organism>
<gene>
    <name evidence="1" type="ORF">BD410DRAFT_787771</name>
</gene>
<dbReference type="AlphaFoldDB" id="A0A4Y7Q6A7"/>
<reference evidence="1 2" key="1">
    <citation type="submission" date="2018-06" db="EMBL/GenBank/DDBJ databases">
        <title>A transcriptomic atlas of mushroom development highlights an independent origin of complex multicellularity.</title>
        <authorList>
            <consortium name="DOE Joint Genome Institute"/>
            <person name="Krizsan K."/>
            <person name="Almasi E."/>
            <person name="Merenyi Z."/>
            <person name="Sahu N."/>
            <person name="Viragh M."/>
            <person name="Koszo T."/>
            <person name="Mondo S."/>
            <person name="Kiss B."/>
            <person name="Balint B."/>
            <person name="Kues U."/>
            <person name="Barry K."/>
            <person name="Hegedus J.C."/>
            <person name="Henrissat B."/>
            <person name="Johnson J."/>
            <person name="Lipzen A."/>
            <person name="Ohm R."/>
            <person name="Nagy I."/>
            <person name="Pangilinan J."/>
            <person name="Yan J."/>
            <person name="Xiong Y."/>
            <person name="Grigoriev I.V."/>
            <person name="Hibbett D.S."/>
            <person name="Nagy L.G."/>
        </authorList>
    </citation>
    <scope>NUCLEOTIDE SEQUENCE [LARGE SCALE GENOMIC DNA]</scope>
    <source>
        <strain evidence="1 2">SZMC22713</strain>
    </source>
</reference>
<dbReference type="VEuPathDB" id="FungiDB:BD410DRAFT_787771"/>
<sequence length="100" mass="11326">MDLNVTHYWELSASWPHLTNLLARSHPTLTSCEILGTPMIDEDIIRCLQRTPSLTTLSGDEHLFTAKVMDALTPCVESTKMPLCPILRTMELKRMHDGFS</sequence>
<accession>A0A4Y7Q6A7</accession>
<evidence type="ECO:0000313" key="1">
    <source>
        <dbReference type="EMBL" id="TDL22965.1"/>
    </source>
</evidence>